<reference evidence="1 2" key="1">
    <citation type="journal article" date="2020" name="bioRxiv">
        <title>Metabolic contributions of an alphaproteobacterial endosymbiont in the apicomplexan Cardiosporidium cionae.</title>
        <authorList>
            <person name="Hunter E.S."/>
            <person name="Paight C.J."/>
            <person name="Lane C.E."/>
        </authorList>
    </citation>
    <scope>NUCLEOTIDE SEQUENCE [LARGE SCALE GENOMIC DNA]</scope>
    <source>
        <strain evidence="1">ESH_2018</strain>
    </source>
</reference>
<organism evidence="1 2">
    <name type="scientific">Cardiosporidium cionae</name>
    <dbReference type="NCBI Taxonomy" id="476202"/>
    <lineage>
        <taxon>Eukaryota</taxon>
        <taxon>Sar</taxon>
        <taxon>Alveolata</taxon>
        <taxon>Apicomplexa</taxon>
        <taxon>Aconoidasida</taxon>
        <taxon>Nephromycida</taxon>
        <taxon>Cardiosporidium</taxon>
    </lineage>
</organism>
<dbReference type="Proteomes" id="UP000823046">
    <property type="component" value="Unassembled WGS sequence"/>
</dbReference>
<dbReference type="EMBL" id="JADAQX010000191">
    <property type="protein sequence ID" value="KAF8821349.1"/>
    <property type="molecule type" value="Genomic_DNA"/>
</dbReference>
<proteinExistence type="predicted"/>
<keyword evidence="2" id="KW-1185">Reference proteome</keyword>
<accession>A0ABQ7JBH8</accession>
<sequence>MQVFRKATLSAAGKGLPLRQAWHNLSAFTQTLTDANEWRALRNRDLVVQTVIDRYDPKRVAFTEVQWKKWEDSISHQPIVKCLKNFYEHQLALIDSVLKEDHRQIVHSQIKGWTLFEEAVKSCEKSVEKSEALVANGARALWVSYNNPPLWKIDTNEWVETDLYWQAYIEKHHFYNPNPTSDDPELPNEIEANKKTWHTKLNKFSDRSDTPLLYSYMEQLPSWEYYDIHRRAFLEHMAYFLIRTGEDFRFFPECPPWQWLTEIEDLRYRFLSVTQRRRAHFQLESEERQRALEVQPLDYAHHGEEFHLKWLQSETRSYEFLVGRLMGNFMFLTHPYIPIQTKMALQRAMLLDHGSGKLFSVGNDVNALFYLPSTWETHITTPLPSPRQAFTALLDHLALSGKRMQPGYATLMDIHTELLEKRGSSWFTIPGESLADAFLRRLRIDDPSYFVYEVYITELKERFSNATEINFLASSSEVHAQLMEIETHHKEEEMVYEKIIQTLNPEISIESKEEMERLIQLHHAEQLQPLLSGGSLVAIHGESQKRVEDAGVLLQQLSKEEDEQGWMMDYMKSIKVGPSLEKMMASKR</sequence>
<gene>
    <name evidence="1" type="ORF">IE077_002127</name>
</gene>
<protein>
    <submittedName>
        <fullName evidence="1">Uncharacterized protein</fullName>
    </submittedName>
</protein>
<evidence type="ECO:0000313" key="2">
    <source>
        <dbReference type="Proteomes" id="UP000823046"/>
    </source>
</evidence>
<name>A0ABQ7JBH8_9APIC</name>
<comment type="caution">
    <text evidence="1">The sequence shown here is derived from an EMBL/GenBank/DDBJ whole genome shotgun (WGS) entry which is preliminary data.</text>
</comment>
<evidence type="ECO:0000313" key="1">
    <source>
        <dbReference type="EMBL" id="KAF8821349.1"/>
    </source>
</evidence>